<reference evidence="2" key="1">
    <citation type="journal article" date="2014" name="Int. J. Syst. Evol. Microbiol.">
        <title>Complete genome sequence of Corynebacterium casei LMG S-19264T (=DSM 44701T), isolated from a smear-ripened cheese.</title>
        <authorList>
            <consortium name="US DOE Joint Genome Institute (JGI-PGF)"/>
            <person name="Walter F."/>
            <person name="Albersmeier A."/>
            <person name="Kalinowski J."/>
            <person name="Ruckert C."/>
        </authorList>
    </citation>
    <scope>NUCLEOTIDE SEQUENCE</scope>
    <source>
        <strain evidence="2">VKM Ac-2007</strain>
    </source>
</reference>
<evidence type="ECO:0000256" key="1">
    <source>
        <dbReference type="SAM" id="Phobius"/>
    </source>
</evidence>
<organism evidence="2 3">
    <name type="scientific">Streptosporangium carneum</name>
    <dbReference type="NCBI Taxonomy" id="47481"/>
    <lineage>
        <taxon>Bacteria</taxon>
        <taxon>Bacillati</taxon>
        <taxon>Actinomycetota</taxon>
        <taxon>Actinomycetes</taxon>
        <taxon>Streptosporangiales</taxon>
        <taxon>Streptosporangiaceae</taxon>
        <taxon>Streptosporangium</taxon>
    </lineage>
</organism>
<gene>
    <name evidence="2" type="ORF">GCM10017600_77780</name>
</gene>
<name>A0A9W6MHL6_9ACTN</name>
<dbReference type="EMBL" id="BSEV01000031">
    <property type="protein sequence ID" value="GLK14366.1"/>
    <property type="molecule type" value="Genomic_DNA"/>
</dbReference>
<keyword evidence="3" id="KW-1185">Reference proteome</keyword>
<comment type="caution">
    <text evidence="2">The sequence shown here is derived from an EMBL/GenBank/DDBJ whole genome shotgun (WGS) entry which is preliminary data.</text>
</comment>
<accession>A0A9W6MHL6</accession>
<sequence>MLRRHPFVVAFVLLLNLLGVLYIQRQPPVYRVAASLVLISPGIPSSNRYETFSERLIVLGNVLCQWISGEQGREQVVRRGGTAEYQVELVNEGTQEIPLHEKPYIRLSAISNTAEDADHTLAVVLKTFEAELRRLQVDIGSKESAIATMQLVDNTDQPIPVFARRSRAIGAVAVLTVLCVMSAALFFERWPIWALRRRRQNIITRRKTGASHG</sequence>
<keyword evidence="1" id="KW-0472">Membrane</keyword>
<dbReference type="AlphaFoldDB" id="A0A9W6MHL6"/>
<proteinExistence type="predicted"/>
<feature type="transmembrane region" description="Helical" evidence="1">
    <location>
        <begin position="168"/>
        <end position="187"/>
    </location>
</feature>
<keyword evidence="1" id="KW-1133">Transmembrane helix</keyword>
<evidence type="ECO:0000313" key="3">
    <source>
        <dbReference type="Proteomes" id="UP001143474"/>
    </source>
</evidence>
<reference evidence="2" key="2">
    <citation type="submission" date="2023-01" db="EMBL/GenBank/DDBJ databases">
        <authorList>
            <person name="Sun Q."/>
            <person name="Evtushenko L."/>
        </authorList>
    </citation>
    <scope>NUCLEOTIDE SEQUENCE</scope>
    <source>
        <strain evidence="2">VKM Ac-2007</strain>
    </source>
</reference>
<evidence type="ECO:0000313" key="2">
    <source>
        <dbReference type="EMBL" id="GLK14366.1"/>
    </source>
</evidence>
<dbReference type="Proteomes" id="UP001143474">
    <property type="component" value="Unassembled WGS sequence"/>
</dbReference>
<protein>
    <submittedName>
        <fullName evidence="2">Uncharacterized protein</fullName>
    </submittedName>
</protein>
<keyword evidence="1" id="KW-0812">Transmembrane</keyword>